<reference evidence="4" key="1">
    <citation type="journal article" date="2019" name="Int. J. Syst. Evol. Microbiol.">
        <title>The Global Catalogue of Microorganisms (GCM) 10K type strain sequencing project: providing services to taxonomists for standard genome sequencing and annotation.</title>
        <authorList>
            <consortium name="The Broad Institute Genomics Platform"/>
            <consortium name="The Broad Institute Genome Sequencing Center for Infectious Disease"/>
            <person name="Wu L."/>
            <person name="Ma J."/>
        </authorList>
    </citation>
    <scope>NUCLEOTIDE SEQUENCE [LARGE SCALE GENOMIC DNA]</scope>
    <source>
        <strain evidence="4">CCUG 57508</strain>
    </source>
</reference>
<evidence type="ECO:0000313" key="4">
    <source>
        <dbReference type="Proteomes" id="UP001597046"/>
    </source>
</evidence>
<name>A0ABW3MUG2_9MICO</name>
<evidence type="ECO:0000313" key="3">
    <source>
        <dbReference type="EMBL" id="MFD1054288.1"/>
    </source>
</evidence>
<dbReference type="Pfam" id="PF13427">
    <property type="entry name" value="AadA_C"/>
    <property type="match status" value="1"/>
</dbReference>
<dbReference type="InterPro" id="IPR043519">
    <property type="entry name" value="NT_sf"/>
</dbReference>
<evidence type="ECO:0000256" key="1">
    <source>
        <dbReference type="ARBA" id="ARBA00022679"/>
    </source>
</evidence>
<protein>
    <submittedName>
        <fullName evidence="3">Aminoglycoside adenylyltransferase domain-containing protein</fullName>
    </submittedName>
</protein>
<accession>A0ABW3MUG2</accession>
<dbReference type="GO" id="GO:0016779">
    <property type="term" value="F:nucleotidyltransferase activity"/>
    <property type="evidence" value="ECO:0007669"/>
    <property type="project" value="UniProtKB-KW"/>
</dbReference>
<keyword evidence="1" id="KW-0808">Transferase</keyword>
<dbReference type="Proteomes" id="UP001597046">
    <property type="component" value="Unassembled WGS sequence"/>
</dbReference>
<keyword evidence="3" id="KW-0548">Nucleotidyltransferase</keyword>
<keyword evidence="4" id="KW-1185">Reference proteome</keyword>
<dbReference type="RefSeq" id="WP_386052188.1">
    <property type="nucleotide sequence ID" value="NZ_JBHTKH010000004.1"/>
</dbReference>
<feature type="domain" description="Adenylyltransferase AadA C-terminal" evidence="2">
    <location>
        <begin position="149"/>
        <end position="255"/>
    </location>
</feature>
<dbReference type="EMBL" id="JBHTKH010000004">
    <property type="protein sequence ID" value="MFD1054288.1"/>
    <property type="molecule type" value="Genomic_DNA"/>
</dbReference>
<organism evidence="3 4">
    <name type="scientific">Terrabacter terrigena</name>
    <dbReference type="NCBI Taxonomy" id="574718"/>
    <lineage>
        <taxon>Bacteria</taxon>
        <taxon>Bacillati</taxon>
        <taxon>Actinomycetota</taxon>
        <taxon>Actinomycetes</taxon>
        <taxon>Micrococcales</taxon>
        <taxon>Intrasporangiaceae</taxon>
        <taxon>Terrabacter</taxon>
    </lineage>
</organism>
<comment type="caution">
    <text evidence="3">The sequence shown here is derived from an EMBL/GenBank/DDBJ whole genome shotgun (WGS) entry which is preliminary data.</text>
</comment>
<dbReference type="CDD" id="cd05403">
    <property type="entry name" value="NT_KNTase_like"/>
    <property type="match status" value="1"/>
</dbReference>
<sequence>MRRTVGPREVLDDLTAGLEAVLGDGLTGLYLHGSLVAGDFAPTRSDIDVLALVVRPPDDATLTAVAPVIADIEQRHPAWRGRLEVETVGLPTVEAFVSGDVAAGARQLIMRVSPGEELHLLPATGHRVLTWATVREKGQALVGPPAPTMLPAVSPELVRAALLQHVRDWPEWVEDMQQVGGQAYSVLSLCRAWCALVEGEQLSKRAAADRRATGLLVAGRGTEADLVGWARDWWYADGSDGETGRLGEVRDFVVRTCGEILGQSSGWEAERGFSPG</sequence>
<evidence type="ECO:0000259" key="2">
    <source>
        <dbReference type="Pfam" id="PF13427"/>
    </source>
</evidence>
<dbReference type="SUPFAM" id="SSF81301">
    <property type="entry name" value="Nucleotidyltransferase"/>
    <property type="match status" value="1"/>
</dbReference>
<dbReference type="InterPro" id="IPR025184">
    <property type="entry name" value="AadA_C"/>
</dbReference>
<gene>
    <name evidence="3" type="ORF">ACFQ2V_08225</name>
</gene>
<proteinExistence type="predicted"/>